<dbReference type="GO" id="GO:0005634">
    <property type="term" value="C:nucleus"/>
    <property type="evidence" value="ECO:0007669"/>
    <property type="project" value="UniProtKB-SubCell"/>
</dbReference>
<dbReference type="Gene3D" id="3.40.1350.10">
    <property type="match status" value="1"/>
</dbReference>
<dbReference type="GO" id="GO:0070336">
    <property type="term" value="F:flap-structured DNA binding"/>
    <property type="evidence" value="ECO:0007669"/>
    <property type="project" value="TreeGrafter"/>
</dbReference>
<dbReference type="GO" id="GO:0004528">
    <property type="term" value="F:phosphodiesterase I activity"/>
    <property type="evidence" value="ECO:0007669"/>
    <property type="project" value="UniProtKB-EC"/>
</dbReference>
<dbReference type="InterPro" id="IPR014883">
    <property type="entry name" value="VRR_NUC"/>
</dbReference>
<proteinExistence type="inferred from homology"/>
<comment type="subcellular location">
    <subcellularLocation>
        <location evidence="8">Nucleus</location>
    </subcellularLocation>
</comment>
<gene>
    <name evidence="10" type="ORF">LPJ53_000467</name>
</gene>
<dbReference type="CDD" id="cd22326">
    <property type="entry name" value="FAN1-like"/>
    <property type="match status" value="1"/>
</dbReference>
<comment type="caution">
    <text evidence="10">The sequence shown here is derived from an EMBL/GenBank/DDBJ whole genome shotgun (WGS) entry which is preliminary data.</text>
</comment>
<dbReference type="Pfam" id="PF21170">
    <property type="entry name" value="FAN1_TPR"/>
    <property type="match status" value="1"/>
</dbReference>
<reference evidence="10" key="1">
    <citation type="submission" date="2022-07" db="EMBL/GenBank/DDBJ databases">
        <title>Phylogenomic reconstructions and comparative analyses of Kickxellomycotina fungi.</title>
        <authorList>
            <person name="Reynolds N.K."/>
            <person name="Stajich J.E."/>
            <person name="Barry K."/>
            <person name="Grigoriev I.V."/>
            <person name="Crous P."/>
            <person name="Smith M.E."/>
        </authorList>
    </citation>
    <scope>NUCLEOTIDE SEQUENCE</scope>
    <source>
        <strain evidence="10">NBRC 32514</strain>
    </source>
</reference>
<keyword evidence="4 8" id="KW-0479">Metal-binding</keyword>
<protein>
    <recommendedName>
        <fullName evidence="8">Fanconi-associated nuclease</fullName>
        <ecNumber evidence="8">3.1.4.1</ecNumber>
    </recommendedName>
</protein>
<evidence type="ECO:0000256" key="2">
    <source>
        <dbReference type="ARBA" id="ARBA00005533"/>
    </source>
</evidence>
<keyword evidence="7 8" id="KW-0464">Manganese</keyword>
<dbReference type="PANTHER" id="PTHR15749:SF4">
    <property type="entry name" value="FANCONI-ASSOCIATED NUCLEASE 1"/>
    <property type="match status" value="1"/>
</dbReference>
<evidence type="ECO:0000259" key="9">
    <source>
        <dbReference type="SMART" id="SM00990"/>
    </source>
</evidence>
<keyword evidence="8" id="KW-0539">Nucleus</keyword>
<dbReference type="InterPro" id="IPR011856">
    <property type="entry name" value="tRNA_endonuc-like_dom_sf"/>
</dbReference>
<dbReference type="AlphaFoldDB" id="A0A9W8CT51"/>
<organism evidence="10 11">
    <name type="scientific">Coemansia erecta</name>
    <dbReference type="NCBI Taxonomy" id="147472"/>
    <lineage>
        <taxon>Eukaryota</taxon>
        <taxon>Fungi</taxon>
        <taxon>Fungi incertae sedis</taxon>
        <taxon>Zoopagomycota</taxon>
        <taxon>Kickxellomycotina</taxon>
        <taxon>Kickxellomycetes</taxon>
        <taxon>Kickxellales</taxon>
        <taxon>Kickxellaceae</taxon>
        <taxon>Coemansia</taxon>
    </lineage>
</organism>
<keyword evidence="3 8" id="KW-0540">Nuclease</keyword>
<keyword evidence="8" id="KW-0234">DNA repair</keyword>
<evidence type="ECO:0000256" key="8">
    <source>
        <dbReference type="RuleBase" id="RU365033"/>
    </source>
</evidence>
<comment type="cofactor">
    <cofactor evidence="8">
        <name>Mg(2+)</name>
        <dbReference type="ChEBI" id="CHEBI:18420"/>
    </cofactor>
    <cofactor evidence="8">
        <name>Mn(2+)</name>
        <dbReference type="ChEBI" id="CHEBI:29035"/>
    </cofactor>
</comment>
<dbReference type="EC" id="3.1.4.1" evidence="8"/>
<comment type="function">
    <text evidence="8">Nuclease required for the repair of DNA interstrand cross-links (ICL). Acts as a 5'-3' exonuclease that anchors at a cut end of DNA and cleaves DNA successively at every third nucleotide, allowing to excise an ICL from one strand through flanking incisions.</text>
</comment>
<dbReference type="OrthoDB" id="76364at2759"/>
<name>A0A9W8CT51_9FUNG</name>
<dbReference type="InterPro" id="IPR049126">
    <property type="entry name" value="FAN1-like_TPR"/>
</dbReference>
<dbReference type="SMART" id="SM00990">
    <property type="entry name" value="VRR_NUC"/>
    <property type="match status" value="1"/>
</dbReference>
<dbReference type="GO" id="GO:0046872">
    <property type="term" value="F:metal ion binding"/>
    <property type="evidence" value="ECO:0007669"/>
    <property type="project" value="UniProtKB-KW"/>
</dbReference>
<dbReference type="InterPro" id="IPR033315">
    <property type="entry name" value="Fan1-like"/>
</dbReference>
<evidence type="ECO:0000256" key="6">
    <source>
        <dbReference type="ARBA" id="ARBA00022842"/>
    </source>
</evidence>
<keyword evidence="6 8" id="KW-0460">Magnesium</keyword>
<dbReference type="Proteomes" id="UP001149813">
    <property type="component" value="Unassembled WGS sequence"/>
</dbReference>
<comment type="catalytic activity">
    <reaction evidence="1 8">
        <text>Hydrolytically removes 5'-nucleotides successively from the 3'-hydroxy termini of 3'-hydroxy-terminated oligonucleotides.</text>
        <dbReference type="EC" id="3.1.4.1"/>
    </reaction>
</comment>
<evidence type="ECO:0000313" key="10">
    <source>
        <dbReference type="EMBL" id="KAJ1725335.1"/>
    </source>
</evidence>
<dbReference type="InterPro" id="IPR049132">
    <property type="entry name" value="FAN1-like_euk"/>
</dbReference>
<dbReference type="PANTHER" id="PTHR15749">
    <property type="entry name" value="FANCONI-ASSOCIATED NUCLEASE 1"/>
    <property type="match status" value="1"/>
</dbReference>
<keyword evidence="5 8" id="KW-0378">Hydrolase</keyword>
<keyword evidence="8" id="KW-0227">DNA damage</keyword>
<sequence length="611" mass="69378">MRKHSWIRVSSIKYGDDYIVEQACAALCRHTAGGDSFLMNEAQLDDCNGAMMLLVSAELKEMAKKRGIKQITGKTKEVLCEMITKTAKQRTVTSFFKKKNDNSPNNRLGELIEDVVKITGPMVKLNPVAAELFERIHMIFFRTQSGVGLDNTMRQAVLALIGQIKFPLYTVSRSGDLFSSREDVIQFMNLMKVGTEMATFRHAPVKDTEQHKKGWELYQAHSGAWSNHIEALGRAASRSATSRAGISGTEYWKRRFTPGYALSRVVEHAAHCAAALKKYEDEEQILRSLLSQQTYRLNKRGEWYERLVILYNNHLRPRANAKDKEATSQIRQWMQLARDTCIMALNDEHVHRVVIHNLSQQLRKIETKLGVTVDGQYENDRMCLEWKDAPEHTVYGVRIKDRGRRGPSLWDGDDGIPCSVENLALWRYKENGYVGMHSENALVTTLFTLLFWDVIFSPLPGVLDTEYQSCPLDMFDASFYDRRKEAIDRRLDEIASGEFADQLVLSYNSGNGTSCVGVSWDITIRDLLNCLGGRRLSAICSVLAKEYSVKSSGFPDLCLWKPGTPEIMFAEVKGPNDKLSETQRDWIDILIDIGVDVEVCLVREGDARDFE</sequence>
<evidence type="ECO:0000313" key="11">
    <source>
        <dbReference type="Proteomes" id="UP001149813"/>
    </source>
</evidence>
<dbReference type="GO" id="GO:0036297">
    <property type="term" value="P:interstrand cross-link repair"/>
    <property type="evidence" value="ECO:0007669"/>
    <property type="project" value="InterPro"/>
</dbReference>
<dbReference type="EMBL" id="JANBOJ010000007">
    <property type="protein sequence ID" value="KAJ1725335.1"/>
    <property type="molecule type" value="Genomic_DNA"/>
</dbReference>
<dbReference type="GO" id="GO:0008409">
    <property type="term" value="F:5'-3' exonuclease activity"/>
    <property type="evidence" value="ECO:0007669"/>
    <property type="project" value="TreeGrafter"/>
</dbReference>
<comment type="similarity">
    <text evidence="2 8">Belongs to the FAN1 family.</text>
</comment>
<evidence type="ECO:0000256" key="7">
    <source>
        <dbReference type="ARBA" id="ARBA00023211"/>
    </source>
</evidence>
<evidence type="ECO:0000256" key="3">
    <source>
        <dbReference type="ARBA" id="ARBA00022722"/>
    </source>
</evidence>
<dbReference type="GO" id="GO:0017108">
    <property type="term" value="F:5'-flap endonuclease activity"/>
    <property type="evidence" value="ECO:0007669"/>
    <property type="project" value="TreeGrafter"/>
</dbReference>
<feature type="domain" description="VRR-NUC" evidence="9">
    <location>
        <begin position="505"/>
        <end position="604"/>
    </location>
</feature>
<evidence type="ECO:0000256" key="4">
    <source>
        <dbReference type="ARBA" id="ARBA00022723"/>
    </source>
</evidence>
<dbReference type="Pfam" id="PF08774">
    <property type="entry name" value="VRR_NUC"/>
    <property type="match status" value="1"/>
</dbReference>
<evidence type="ECO:0000256" key="1">
    <source>
        <dbReference type="ARBA" id="ARBA00000983"/>
    </source>
</evidence>
<evidence type="ECO:0000256" key="5">
    <source>
        <dbReference type="ARBA" id="ARBA00022801"/>
    </source>
</evidence>
<keyword evidence="11" id="KW-1185">Reference proteome</keyword>
<accession>A0A9W8CT51</accession>